<comment type="similarity">
    <text evidence="1">Belongs to the ABC transporter superfamily.</text>
</comment>
<dbReference type="PROSITE" id="PS50893">
    <property type="entry name" value="ABC_TRANSPORTER_2"/>
    <property type="match status" value="1"/>
</dbReference>
<dbReference type="EMBL" id="MDEN01000061">
    <property type="protein sequence ID" value="OCX21107.1"/>
    <property type="molecule type" value="Genomic_DNA"/>
</dbReference>
<dbReference type="GO" id="GO:0016887">
    <property type="term" value="F:ATP hydrolysis activity"/>
    <property type="evidence" value="ECO:0007669"/>
    <property type="project" value="InterPro"/>
</dbReference>
<evidence type="ECO:0000313" key="8">
    <source>
        <dbReference type="EMBL" id="OCX21107.1"/>
    </source>
</evidence>
<keyword evidence="4" id="KW-0067">ATP-binding</keyword>
<dbReference type="AlphaFoldDB" id="A0A1C2E267"/>
<dbReference type="SMART" id="SM00382">
    <property type="entry name" value="AAA"/>
    <property type="match status" value="1"/>
</dbReference>
<evidence type="ECO:0000256" key="5">
    <source>
        <dbReference type="ARBA" id="ARBA00022967"/>
    </source>
</evidence>
<dbReference type="InterPro" id="IPR003439">
    <property type="entry name" value="ABC_transporter-like_ATP-bd"/>
</dbReference>
<protein>
    <submittedName>
        <fullName evidence="8">ABC transporter</fullName>
    </submittedName>
</protein>
<keyword evidence="2" id="KW-0813">Transport</keyword>
<dbReference type="Proteomes" id="UP000095143">
    <property type="component" value="Unassembled WGS sequence"/>
</dbReference>
<comment type="function">
    <text evidence="6">Part of the ABC transporter complex HmuTUV involved in hemin import. Responsible for energy coupling to the transport system.</text>
</comment>
<dbReference type="InterPro" id="IPR027417">
    <property type="entry name" value="P-loop_NTPase"/>
</dbReference>
<evidence type="ECO:0000256" key="6">
    <source>
        <dbReference type="ARBA" id="ARBA00037066"/>
    </source>
</evidence>
<dbReference type="PANTHER" id="PTHR42794:SF1">
    <property type="entry name" value="HEMIN IMPORT ATP-BINDING PROTEIN HMUV"/>
    <property type="match status" value="1"/>
</dbReference>
<dbReference type="SUPFAM" id="SSF52540">
    <property type="entry name" value="P-loop containing nucleoside triphosphate hydrolases"/>
    <property type="match status" value="1"/>
</dbReference>
<dbReference type="PROSITE" id="PS00211">
    <property type="entry name" value="ABC_TRANSPORTER_1"/>
    <property type="match status" value="1"/>
</dbReference>
<evidence type="ECO:0000256" key="4">
    <source>
        <dbReference type="ARBA" id="ARBA00022840"/>
    </source>
</evidence>
<keyword evidence="3" id="KW-0547">Nucleotide-binding</keyword>
<dbReference type="RefSeq" id="WP_065988512.1">
    <property type="nucleotide sequence ID" value="NZ_MDEN01000061.1"/>
</dbReference>
<evidence type="ECO:0000256" key="1">
    <source>
        <dbReference type="ARBA" id="ARBA00005417"/>
    </source>
</evidence>
<gene>
    <name evidence="8" type="ORF">BBI10_10885</name>
</gene>
<reference evidence="8 9" key="1">
    <citation type="submission" date="2016-08" db="EMBL/GenBank/DDBJ databases">
        <title>Whole genome sequence of Pseudomonas graminis strain UASWS1507, a potential biological control agent for agriculture.</title>
        <authorList>
            <person name="Crovadore J."/>
            <person name="Calmin G."/>
            <person name="Chablais R."/>
            <person name="Cochard B."/>
            <person name="Lefort F."/>
        </authorList>
    </citation>
    <scope>NUCLEOTIDE SEQUENCE [LARGE SCALE GENOMIC DNA]</scope>
    <source>
        <strain evidence="8 9">UASWS1507</strain>
    </source>
</reference>
<organism evidence="8 9">
    <name type="scientific">Pseudomonas graminis</name>
    <dbReference type="NCBI Taxonomy" id="158627"/>
    <lineage>
        <taxon>Bacteria</taxon>
        <taxon>Pseudomonadati</taxon>
        <taxon>Pseudomonadota</taxon>
        <taxon>Gammaproteobacteria</taxon>
        <taxon>Pseudomonadales</taxon>
        <taxon>Pseudomonadaceae</taxon>
        <taxon>Pseudomonas</taxon>
    </lineage>
</organism>
<evidence type="ECO:0000313" key="9">
    <source>
        <dbReference type="Proteomes" id="UP000095143"/>
    </source>
</evidence>
<sequence>MKRLQARQLSYRIGDRVILDNVSLDIAAGDNIALLGANGAGKSTLMKLLLGLLTPHAGEVLLDGQPMRSMKRRAIARQIAYVPQSHVPSFPFSVAHIVGQGRLPSVGLGHAPSRDDKTSVQQALTDLGILHLSERPYTELSGGERQLVLIARAMVQRANTIILDEPVTGLDYGHQLRLLALLKRLAAQGISILSSTHRPEHALASANRVLVLHDGRLIADGAPHDVIDSALMARLYQVAVEQIDSSGHRFFIPC</sequence>
<dbReference type="Pfam" id="PF00005">
    <property type="entry name" value="ABC_tran"/>
    <property type="match status" value="1"/>
</dbReference>
<feature type="domain" description="ABC transporter" evidence="7">
    <location>
        <begin position="4"/>
        <end position="239"/>
    </location>
</feature>
<dbReference type="FunFam" id="3.40.50.300:FF:000134">
    <property type="entry name" value="Iron-enterobactin ABC transporter ATP-binding protein"/>
    <property type="match status" value="1"/>
</dbReference>
<evidence type="ECO:0000259" key="7">
    <source>
        <dbReference type="PROSITE" id="PS50893"/>
    </source>
</evidence>
<name>A0A1C2E267_9PSED</name>
<dbReference type="InterPro" id="IPR003593">
    <property type="entry name" value="AAA+_ATPase"/>
</dbReference>
<evidence type="ECO:0000256" key="2">
    <source>
        <dbReference type="ARBA" id="ARBA00022448"/>
    </source>
</evidence>
<proteinExistence type="inferred from homology"/>
<keyword evidence="5" id="KW-1278">Translocase</keyword>
<dbReference type="GO" id="GO:0005524">
    <property type="term" value="F:ATP binding"/>
    <property type="evidence" value="ECO:0007669"/>
    <property type="project" value="UniProtKB-KW"/>
</dbReference>
<comment type="caution">
    <text evidence="8">The sequence shown here is derived from an EMBL/GenBank/DDBJ whole genome shotgun (WGS) entry which is preliminary data.</text>
</comment>
<dbReference type="OrthoDB" id="5292475at2"/>
<dbReference type="PANTHER" id="PTHR42794">
    <property type="entry name" value="HEMIN IMPORT ATP-BINDING PROTEIN HMUV"/>
    <property type="match status" value="1"/>
</dbReference>
<accession>A0A1C2E267</accession>
<dbReference type="InterPro" id="IPR017871">
    <property type="entry name" value="ABC_transporter-like_CS"/>
</dbReference>
<dbReference type="Gene3D" id="3.40.50.300">
    <property type="entry name" value="P-loop containing nucleotide triphosphate hydrolases"/>
    <property type="match status" value="1"/>
</dbReference>
<dbReference type="CDD" id="cd03214">
    <property type="entry name" value="ABC_Iron-Siderophores_B12_Hemin"/>
    <property type="match status" value="1"/>
</dbReference>
<evidence type="ECO:0000256" key="3">
    <source>
        <dbReference type="ARBA" id="ARBA00022741"/>
    </source>
</evidence>